<name>A0A9D1WQX8_9FIRM</name>
<dbReference type="InterPro" id="IPR054648">
    <property type="entry name" value="TudS-rel"/>
</dbReference>
<protein>
    <submittedName>
        <fullName evidence="1">DUF523 domain-containing protein</fullName>
    </submittedName>
</protein>
<proteinExistence type="predicted"/>
<dbReference type="EMBL" id="DXES01000060">
    <property type="protein sequence ID" value="HIX65190.1"/>
    <property type="molecule type" value="Genomic_DNA"/>
</dbReference>
<reference evidence="1" key="1">
    <citation type="journal article" date="2021" name="PeerJ">
        <title>Extensive microbial diversity within the chicken gut microbiome revealed by metagenomics and culture.</title>
        <authorList>
            <person name="Gilroy R."/>
            <person name="Ravi A."/>
            <person name="Getino M."/>
            <person name="Pursley I."/>
            <person name="Horton D.L."/>
            <person name="Alikhan N.F."/>
            <person name="Baker D."/>
            <person name="Gharbi K."/>
            <person name="Hall N."/>
            <person name="Watson M."/>
            <person name="Adriaenssens E.M."/>
            <person name="Foster-Nyarko E."/>
            <person name="Jarju S."/>
            <person name="Secka A."/>
            <person name="Antonio M."/>
            <person name="Oren A."/>
            <person name="Chaudhuri R.R."/>
            <person name="La Ragione R."/>
            <person name="Hildebrand F."/>
            <person name="Pallen M.J."/>
        </authorList>
    </citation>
    <scope>NUCLEOTIDE SEQUENCE</scope>
    <source>
        <strain evidence="1">CHK188-5543</strain>
    </source>
</reference>
<accession>A0A9D1WQX8</accession>
<gene>
    <name evidence="1" type="ORF">H9736_02970</name>
</gene>
<evidence type="ECO:0000313" key="2">
    <source>
        <dbReference type="Proteomes" id="UP000886800"/>
    </source>
</evidence>
<comment type="caution">
    <text evidence="1">The sequence shown here is derived from an EMBL/GenBank/DDBJ whole genome shotgun (WGS) entry which is preliminary data.</text>
</comment>
<dbReference type="Proteomes" id="UP000886800">
    <property type="component" value="Unassembled WGS sequence"/>
</dbReference>
<organism evidence="1 2">
    <name type="scientific">Candidatus Anaerotruncus excrementipullorum</name>
    <dbReference type="NCBI Taxonomy" id="2838465"/>
    <lineage>
        <taxon>Bacteria</taxon>
        <taxon>Bacillati</taxon>
        <taxon>Bacillota</taxon>
        <taxon>Clostridia</taxon>
        <taxon>Eubacteriales</taxon>
        <taxon>Oscillospiraceae</taxon>
        <taxon>Anaerotruncus</taxon>
    </lineage>
</organism>
<evidence type="ECO:0000313" key="1">
    <source>
        <dbReference type="EMBL" id="HIX65190.1"/>
    </source>
</evidence>
<dbReference type="AlphaFoldDB" id="A0A9D1WQX8"/>
<dbReference type="NCBIfam" id="NF045597">
    <property type="entry name" value="TudS_rel_CD3072"/>
    <property type="match status" value="1"/>
</dbReference>
<reference evidence="1" key="2">
    <citation type="submission" date="2021-04" db="EMBL/GenBank/DDBJ databases">
        <authorList>
            <person name="Gilroy R."/>
        </authorList>
    </citation>
    <scope>NUCLEOTIDE SEQUENCE</scope>
    <source>
        <strain evidence="1">CHK188-5543</strain>
    </source>
</reference>
<sequence>MFTDGRSKKVALVAHCLLNQNAISDGTAIHPCAHLEVVKTLLEAGVGILQLPCPEFCCLGLDRGDPAGAQRPVTVENTRIRRQLLLPENAQKLDALAEQAAGQVAEYLRHGFTVVGIIGANRSPSCGVETTSDQGVELPGRGVFMEALCRALERQGISLPCVGVKAGAQAAARVKALLEGQIE</sequence>